<dbReference type="Pfam" id="PF00528">
    <property type="entry name" value="BPD_transp_1"/>
    <property type="match status" value="1"/>
</dbReference>
<evidence type="ECO:0000256" key="6">
    <source>
        <dbReference type="ARBA" id="ARBA00022692"/>
    </source>
</evidence>
<keyword evidence="7 9" id="KW-1133">Transmembrane helix</keyword>
<evidence type="ECO:0000313" key="12">
    <source>
        <dbReference type="Proteomes" id="UP001549076"/>
    </source>
</evidence>
<evidence type="ECO:0000256" key="4">
    <source>
        <dbReference type="ARBA" id="ARBA00022475"/>
    </source>
</evidence>
<comment type="caution">
    <text evidence="11">The sequence shown here is derived from an EMBL/GenBank/DDBJ whole genome shotgun (WGS) entry which is preliminary data.</text>
</comment>
<feature type="transmembrane region" description="Helical" evidence="9">
    <location>
        <begin position="122"/>
        <end position="143"/>
    </location>
</feature>
<protein>
    <submittedName>
        <fullName evidence="11">Octopine/nopaline transport system permease protein</fullName>
    </submittedName>
</protein>
<dbReference type="Gene3D" id="1.10.3720.10">
    <property type="entry name" value="MetI-like"/>
    <property type="match status" value="1"/>
</dbReference>
<keyword evidence="5" id="KW-0997">Cell inner membrane</keyword>
<accession>A0ABV2MZW4</accession>
<gene>
    <name evidence="11" type="ORF">ABID37_002557</name>
</gene>
<dbReference type="PANTHER" id="PTHR30133">
    <property type="entry name" value="CATIONIC AMINO ACID TRANSPORTER, MEMBRANE COMPONENT"/>
    <property type="match status" value="1"/>
</dbReference>
<feature type="transmembrane region" description="Helical" evidence="9">
    <location>
        <begin position="20"/>
        <end position="43"/>
    </location>
</feature>
<dbReference type="InterPro" id="IPR000515">
    <property type="entry name" value="MetI-like"/>
</dbReference>
<evidence type="ECO:0000256" key="5">
    <source>
        <dbReference type="ARBA" id="ARBA00022519"/>
    </source>
</evidence>
<comment type="similarity">
    <text evidence="2">Belongs to the binding-protein-dependent transport system permease family. HisMQ subfamily.</text>
</comment>
<evidence type="ECO:0000256" key="9">
    <source>
        <dbReference type="RuleBase" id="RU363032"/>
    </source>
</evidence>
<keyword evidence="6 9" id="KW-0812">Transmembrane</keyword>
<feature type="transmembrane region" description="Helical" evidence="9">
    <location>
        <begin position="198"/>
        <end position="219"/>
    </location>
</feature>
<evidence type="ECO:0000256" key="2">
    <source>
        <dbReference type="ARBA" id="ARBA00010072"/>
    </source>
</evidence>
<dbReference type="EMBL" id="JBEPML010000008">
    <property type="protein sequence ID" value="MET3792340.1"/>
    <property type="molecule type" value="Genomic_DNA"/>
</dbReference>
<keyword evidence="4" id="KW-1003">Cell membrane</keyword>
<dbReference type="RefSeq" id="WP_354195263.1">
    <property type="nucleotide sequence ID" value="NZ_JBEPML010000008.1"/>
</dbReference>
<evidence type="ECO:0000259" key="10">
    <source>
        <dbReference type="PROSITE" id="PS50928"/>
    </source>
</evidence>
<dbReference type="CDD" id="cd06261">
    <property type="entry name" value="TM_PBP2"/>
    <property type="match status" value="1"/>
</dbReference>
<name>A0ABV2MZW4_9HYPH</name>
<organism evidence="11 12">
    <name type="scientific">Aquamicrobium terrae</name>
    <dbReference type="NCBI Taxonomy" id="1324945"/>
    <lineage>
        <taxon>Bacteria</taxon>
        <taxon>Pseudomonadati</taxon>
        <taxon>Pseudomonadota</taxon>
        <taxon>Alphaproteobacteria</taxon>
        <taxon>Hyphomicrobiales</taxon>
        <taxon>Phyllobacteriaceae</taxon>
        <taxon>Aquamicrobium</taxon>
    </lineage>
</organism>
<evidence type="ECO:0000256" key="8">
    <source>
        <dbReference type="ARBA" id="ARBA00023136"/>
    </source>
</evidence>
<proteinExistence type="inferred from homology"/>
<evidence type="ECO:0000256" key="1">
    <source>
        <dbReference type="ARBA" id="ARBA00004429"/>
    </source>
</evidence>
<reference evidence="11 12" key="1">
    <citation type="submission" date="2024-06" db="EMBL/GenBank/DDBJ databases">
        <title>Genomic Encyclopedia of Type Strains, Phase IV (KMG-IV): sequencing the most valuable type-strain genomes for metagenomic binning, comparative biology and taxonomic classification.</title>
        <authorList>
            <person name="Goeker M."/>
        </authorList>
    </citation>
    <scope>NUCLEOTIDE SEQUENCE [LARGE SCALE GENOMIC DNA]</scope>
    <source>
        <strain evidence="11 12">DSM 27865</strain>
    </source>
</reference>
<dbReference type="PROSITE" id="PS50928">
    <property type="entry name" value="ABC_TM1"/>
    <property type="match status" value="1"/>
</dbReference>
<feature type="domain" description="ABC transmembrane type-1" evidence="10">
    <location>
        <begin position="19"/>
        <end position="219"/>
    </location>
</feature>
<evidence type="ECO:0000313" key="11">
    <source>
        <dbReference type="EMBL" id="MET3792340.1"/>
    </source>
</evidence>
<dbReference type="SUPFAM" id="SSF161098">
    <property type="entry name" value="MetI-like"/>
    <property type="match status" value="1"/>
</dbReference>
<dbReference type="Proteomes" id="UP001549076">
    <property type="component" value="Unassembled WGS sequence"/>
</dbReference>
<dbReference type="PANTHER" id="PTHR30133:SF2">
    <property type="entry name" value="ARGININE ABC TRANSPORTER PERMEASE PROTEIN ARTQ"/>
    <property type="match status" value="1"/>
</dbReference>
<dbReference type="InterPro" id="IPR035906">
    <property type="entry name" value="MetI-like_sf"/>
</dbReference>
<feature type="transmembrane region" description="Helical" evidence="9">
    <location>
        <begin position="64"/>
        <end position="85"/>
    </location>
</feature>
<dbReference type="InterPro" id="IPR051613">
    <property type="entry name" value="ABC_transp_permease_HisMQ"/>
</dbReference>
<keyword evidence="8 9" id="KW-0472">Membrane</keyword>
<evidence type="ECO:0000256" key="3">
    <source>
        <dbReference type="ARBA" id="ARBA00022448"/>
    </source>
</evidence>
<dbReference type="InterPro" id="IPR010065">
    <property type="entry name" value="AA_ABC_transptr_permease_3TM"/>
</dbReference>
<sequence>MDFSPLWEGVWGGLMLRAAAMTLIVAFLAFLLGQVIGLGLTLARLSGVGLLARAAETYTMVVRGVPELLIIYLIFFGGSSTLGWFASWFGHQGYIEVSPLLTGVVAIGMICGAYSSEVIRGAILAVPVGQVEAAISFGMSRLLRARRIVGPQALRYALPGLGNIWLTTIKETSLISVVGLVEIMRQATVAGASLRQPFTFYIVAAAIYMVLTGGSVLIIGRAERRFGRGSMAAGA</sequence>
<evidence type="ECO:0000256" key="7">
    <source>
        <dbReference type="ARBA" id="ARBA00022989"/>
    </source>
</evidence>
<dbReference type="NCBIfam" id="TIGR01726">
    <property type="entry name" value="HEQRo_perm_3TM"/>
    <property type="match status" value="1"/>
</dbReference>
<keyword evidence="12" id="KW-1185">Reference proteome</keyword>
<keyword evidence="3 9" id="KW-0813">Transport</keyword>
<comment type="subcellular location">
    <subcellularLocation>
        <location evidence="1">Cell inner membrane</location>
        <topology evidence="1">Multi-pass membrane protein</topology>
    </subcellularLocation>
    <subcellularLocation>
        <location evidence="9">Cell membrane</location>
        <topology evidence="9">Multi-pass membrane protein</topology>
    </subcellularLocation>
</comment>